<evidence type="ECO:0000259" key="4">
    <source>
        <dbReference type="PROSITE" id="PS51891"/>
    </source>
</evidence>
<dbReference type="InterPro" id="IPR006913">
    <property type="entry name" value="CENP-V/GFA"/>
</dbReference>
<dbReference type="PANTHER" id="PTHR28620">
    <property type="entry name" value="CENTROMERE PROTEIN V"/>
    <property type="match status" value="1"/>
</dbReference>
<organism evidence="5 6">
    <name type="scientific">Pseudomonas nicosulfuronedens</name>
    <dbReference type="NCBI Taxonomy" id="2571105"/>
    <lineage>
        <taxon>Bacteria</taxon>
        <taxon>Pseudomonadati</taxon>
        <taxon>Pseudomonadota</taxon>
        <taxon>Gammaproteobacteria</taxon>
        <taxon>Pseudomonadales</taxon>
        <taxon>Pseudomonadaceae</taxon>
        <taxon>Pseudomonas</taxon>
    </lineage>
</organism>
<dbReference type="PROSITE" id="PS51891">
    <property type="entry name" value="CENP_V_GFA"/>
    <property type="match status" value="1"/>
</dbReference>
<evidence type="ECO:0000256" key="3">
    <source>
        <dbReference type="ARBA" id="ARBA00022833"/>
    </source>
</evidence>
<comment type="caution">
    <text evidence="5">The sequence shown here is derived from an EMBL/GenBank/DDBJ whole genome shotgun (WGS) entry which is preliminary data.</text>
</comment>
<dbReference type="Proteomes" id="UP000306635">
    <property type="component" value="Unassembled WGS sequence"/>
</dbReference>
<evidence type="ECO:0000256" key="2">
    <source>
        <dbReference type="ARBA" id="ARBA00022723"/>
    </source>
</evidence>
<keyword evidence="3" id="KW-0862">Zinc</keyword>
<sequence length="121" mass="13276">MHYTGSCHCGAVAFAFDAELDELVRCDCSLCAKRNALMATVPKDNFRLTRGDQALRLYRWNSGVALHYFCGTCGIYVYHQRRSNPALLSVNGSCIDNLDPESIPTRRVDGKGMSTVAGPSV</sequence>
<dbReference type="Gene3D" id="2.170.150.70">
    <property type="match status" value="1"/>
</dbReference>
<proteinExistence type="inferred from homology"/>
<dbReference type="EMBL" id="SWDV01000024">
    <property type="protein sequence ID" value="TLX74504.1"/>
    <property type="molecule type" value="Genomic_DNA"/>
</dbReference>
<dbReference type="SUPFAM" id="SSF51316">
    <property type="entry name" value="Mss4-like"/>
    <property type="match status" value="1"/>
</dbReference>
<evidence type="ECO:0000256" key="1">
    <source>
        <dbReference type="ARBA" id="ARBA00005495"/>
    </source>
</evidence>
<dbReference type="PANTHER" id="PTHR28620:SF1">
    <property type="entry name" value="CENP-V_GFA DOMAIN-CONTAINING PROTEIN"/>
    <property type="match status" value="1"/>
</dbReference>
<evidence type="ECO:0000313" key="5">
    <source>
        <dbReference type="EMBL" id="TLX74504.1"/>
    </source>
</evidence>
<dbReference type="InterPro" id="IPR052355">
    <property type="entry name" value="CENP-V-like"/>
</dbReference>
<dbReference type="OrthoDB" id="9805575at2"/>
<dbReference type="GO" id="GO:0046872">
    <property type="term" value="F:metal ion binding"/>
    <property type="evidence" value="ECO:0007669"/>
    <property type="project" value="UniProtKB-KW"/>
</dbReference>
<reference evidence="5 6" key="1">
    <citation type="submission" date="2019-04" db="EMBL/GenBank/DDBJ databases">
        <authorList>
            <person name="Li M."/>
        </authorList>
    </citation>
    <scope>NUCLEOTIDE SEQUENCE [LARGE SCALE GENOMIC DNA]</scope>
    <source>
        <strain evidence="5 6">LAM1902</strain>
    </source>
</reference>
<dbReference type="AlphaFoldDB" id="A0A5R9QWH3"/>
<dbReference type="InterPro" id="IPR011057">
    <property type="entry name" value="Mss4-like_sf"/>
</dbReference>
<keyword evidence="6" id="KW-1185">Reference proteome</keyword>
<dbReference type="RefSeq" id="WP_138524859.1">
    <property type="nucleotide sequence ID" value="NZ_JAOCBK010000013.1"/>
</dbReference>
<feature type="domain" description="CENP-V/GFA" evidence="4">
    <location>
        <begin position="3"/>
        <end position="114"/>
    </location>
</feature>
<accession>A0A5R9QWH3</accession>
<protein>
    <submittedName>
        <fullName evidence="5">GFA family protein</fullName>
    </submittedName>
</protein>
<keyword evidence="2" id="KW-0479">Metal-binding</keyword>
<name>A0A5R9QWH3_9PSED</name>
<gene>
    <name evidence="5" type="ORF">FAS41_18675</name>
</gene>
<dbReference type="Pfam" id="PF04828">
    <property type="entry name" value="GFA"/>
    <property type="match status" value="1"/>
</dbReference>
<evidence type="ECO:0000313" key="6">
    <source>
        <dbReference type="Proteomes" id="UP000306635"/>
    </source>
</evidence>
<dbReference type="GO" id="GO:0016846">
    <property type="term" value="F:carbon-sulfur lyase activity"/>
    <property type="evidence" value="ECO:0007669"/>
    <property type="project" value="InterPro"/>
</dbReference>
<comment type="similarity">
    <text evidence="1">Belongs to the Gfa family.</text>
</comment>